<proteinExistence type="predicted"/>
<feature type="transmembrane region" description="Helical" evidence="1">
    <location>
        <begin position="134"/>
        <end position="156"/>
    </location>
</feature>
<feature type="transmembrane region" description="Helical" evidence="1">
    <location>
        <begin position="89"/>
        <end position="114"/>
    </location>
</feature>
<dbReference type="RefSeq" id="WP_090385250.1">
    <property type="nucleotide sequence ID" value="NZ_FNLC01000005.1"/>
</dbReference>
<keyword evidence="1" id="KW-0472">Membrane</keyword>
<dbReference type="STRING" id="1095778.SAMN04489842_3758"/>
<keyword evidence="1" id="KW-1133">Transmembrane helix</keyword>
<evidence type="ECO:0000313" key="3">
    <source>
        <dbReference type="Proteomes" id="UP000198848"/>
    </source>
</evidence>
<protein>
    <submittedName>
        <fullName evidence="2">Thiosulfate dehydrogenase [quinone] large subunit</fullName>
    </submittedName>
</protein>
<reference evidence="3" key="1">
    <citation type="submission" date="2016-10" db="EMBL/GenBank/DDBJ databases">
        <authorList>
            <person name="Varghese N."/>
            <person name="Submissions S."/>
        </authorList>
    </citation>
    <scope>NUCLEOTIDE SEQUENCE [LARGE SCALE GENOMIC DNA]</scope>
    <source>
        <strain evidence="3">DSM 24767</strain>
    </source>
</reference>
<accession>A0A1H1IRL5</accession>
<dbReference type="OrthoDB" id="199518at2157"/>
<feature type="transmembrane region" description="Helical" evidence="1">
    <location>
        <begin position="25"/>
        <end position="46"/>
    </location>
</feature>
<sequence length="188" mass="19666">MAATSANRLEGRLGGVTLEGSPHALSAWFVVALRFVMGGMILFAGLGKFAFVSGEPFDASGFLVHGVDPASPVSGLYAAMAGNAALLEVINVIVPVTQVLIGVALIAGAFVRLAALGGAMQMGMFYLGGWEGQWLALFDSTLIYAVVFLALGALAAGRIAGLDRYIEQIEVGDQTLVERYPKLRYVLG</sequence>
<evidence type="ECO:0000256" key="1">
    <source>
        <dbReference type="SAM" id="Phobius"/>
    </source>
</evidence>
<dbReference type="Proteomes" id="UP000198848">
    <property type="component" value="Unassembled WGS sequence"/>
</dbReference>
<keyword evidence="1" id="KW-0812">Transmembrane</keyword>
<keyword evidence="3" id="KW-1185">Reference proteome</keyword>
<organism evidence="2 3">
    <name type="scientific">Natronobacterium texcoconense</name>
    <dbReference type="NCBI Taxonomy" id="1095778"/>
    <lineage>
        <taxon>Archaea</taxon>
        <taxon>Methanobacteriati</taxon>
        <taxon>Methanobacteriota</taxon>
        <taxon>Stenosarchaea group</taxon>
        <taxon>Halobacteria</taxon>
        <taxon>Halobacteriales</taxon>
        <taxon>Natrialbaceae</taxon>
        <taxon>Natronobacterium</taxon>
    </lineage>
</organism>
<dbReference type="AlphaFoldDB" id="A0A1H1IRL5"/>
<evidence type="ECO:0000313" key="2">
    <source>
        <dbReference type="EMBL" id="SDR40322.1"/>
    </source>
</evidence>
<gene>
    <name evidence="2" type="ORF">SAMN04489842_3758</name>
</gene>
<dbReference type="EMBL" id="FNLC01000005">
    <property type="protein sequence ID" value="SDR40322.1"/>
    <property type="molecule type" value="Genomic_DNA"/>
</dbReference>
<name>A0A1H1IRL5_NATTX</name>